<organism evidence="2">
    <name type="scientific">Dechloromonas aromatica (strain RCB)</name>
    <dbReference type="NCBI Taxonomy" id="159087"/>
    <lineage>
        <taxon>Bacteria</taxon>
        <taxon>Pseudomonadati</taxon>
        <taxon>Pseudomonadota</taxon>
        <taxon>Betaproteobacteria</taxon>
        <taxon>Rhodocyclales</taxon>
        <taxon>Azonexaceae</taxon>
        <taxon>Dechloromonas</taxon>
    </lineage>
</organism>
<accession>Q47B71</accession>
<dbReference type="PANTHER" id="PTHR30050:SF5">
    <property type="entry name" value="DNAA REGULATORY INACTIVATOR HDA"/>
    <property type="match status" value="1"/>
</dbReference>
<dbReference type="Gene3D" id="1.10.8.60">
    <property type="match status" value="1"/>
</dbReference>
<dbReference type="InterPro" id="IPR017788">
    <property type="entry name" value="Hda"/>
</dbReference>
<dbReference type="GO" id="GO:0006270">
    <property type="term" value="P:DNA replication initiation"/>
    <property type="evidence" value="ECO:0007669"/>
    <property type="project" value="TreeGrafter"/>
</dbReference>
<dbReference type="InterPro" id="IPR055199">
    <property type="entry name" value="Hda_lid"/>
</dbReference>
<evidence type="ECO:0000313" key="2">
    <source>
        <dbReference type="EMBL" id="AAZ47910.1"/>
    </source>
</evidence>
<protein>
    <submittedName>
        <fullName evidence="2">Regulatory inactivation of DnaA Hda protein</fullName>
    </submittedName>
</protein>
<dbReference type="Gene3D" id="3.40.50.300">
    <property type="entry name" value="P-loop containing nucleotide triphosphate hydrolases"/>
    <property type="match status" value="1"/>
</dbReference>
<gene>
    <name evidence="2" type="ordered locus">Daro_3180</name>
</gene>
<sequence length="230" mass="25160">MLKSRPLFHSDLPMRQLILDLLPESPPTLDNFVAGGNAETLALLTEWLAGTRTDTSFCLWGEAGSGRSHLLQASGFTYVDAALDPALKTAPAAEQLAVDHVEALDETGQIALFNHFNRLKMASGMLLTAADQPPAHLALREDLRTRLGSGLICRLQPLSDAEKAAALGAQAKERALKLTPELIDYLMRHAPRDMRTLSTIIVALDEYTLEQKRPVTLPLLRELLNMEASS</sequence>
<dbReference type="GO" id="GO:0003688">
    <property type="term" value="F:DNA replication origin binding"/>
    <property type="evidence" value="ECO:0007669"/>
    <property type="project" value="TreeGrafter"/>
</dbReference>
<feature type="domain" description="Hda lid" evidence="1">
    <location>
        <begin position="160"/>
        <end position="224"/>
    </location>
</feature>
<name>Q47B71_DECAR</name>
<dbReference type="EMBL" id="CP000089">
    <property type="protein sequence ID" value="AAZ47910.1"/>
    <property type="molecule type" value="Genomic_DNA"/>
</dbReference>
<dbReference type="NCBIfam" id="TIGR03420">
    <property type="entry name" value="DnaA_homol_Hda"/>
    <property type="match status" value="1"/>
</dbReference>
<dbReference type="STRING" id="159087.Daro_3180"/>
<dbReference type="GO" id="GO:0005886">
    <property type="term" value="C:plasma membrane"/>
    <property type="evidence" value="ECO:0007669"/>
    <property type="project" value="TreeGrafter"/>
</dbReference>
<dbReference type="SUPFAM" id="SSF52540">
    <property type="entry name" value="P-loop containing nucleoside triphosphate hydrolases"/>
    <property type="match status" value="1"/>
</dbReference>
<dbReference type="GO" id="GO:0032297">
    <property type="term" value="P:negative regulation of DNA-templated DNA replication initiation"/>
    <property type="evidence" value="ECO:0007669"/>
    <property type="project" value="InterPro"/>
</dbReference>
<reference evidence="2" key="1">
    <citation type="submission" date="2005-08" db="EMBL/GenBank/DDBJ databases">
        <title>Complete sequence of Dechloromonas aromatica RCB.</title>
        <authorList>
            <person name="Salinero K.K."/>
            <person name="Copeland A."/>
            <person name="Lucas S."/>
            <person name="Lapidus A."/>
            <person name="Barry K."/>
            <person name="Detter J.C."/>
            <person name="Glavina T."/>
            <person name="Hammon N."/>
            <person name="Israni S."/>
            <person name="Pitluck S."/>
            <person name="Di Bartolo G."/>
            <person name="Trong S."/>
            <person name="Schmutz J."/>
            <person name="Larimer F."/>
            <person name="Land M."/>
            <person name="Ivanova N."/>
            <person name="Richardson P."/>
        </authorList>
    </citation>
    <scope>NUCLEOTIDE SEQUENCE</scope>
    <source>
        <strain evidence="2">RCB</strain>
    </source>
</reference>
<dbReference type="InterPro" id="IPR027417">
    <property type="entry name" value="P-loop_NTPase"/>
</dbReference>
<evidence type="ECO:0000259" key="1">
    <source>
        <dbReference type="Pfam" id="PF22688"/>
    </source>
</evidence>
<dbReference type="KEGG" id="dar:Daro_3180"/>
<dbReference type="PANTHER" id="PTHR30050">
    <property type="entry name" value="CHROMOSOMAL REPLICATION INITIATOR PROTEIN DNAA"/>
    <property type="match status" value="1"/>
</dbReference>
<dbReference type="AlphaFoldDB" id="Q47B71"/>
<proteinExistence type="predicted"/>
<dbReference type="Pfam" id="PF22688">
    <property type="entry name" value="Hda_lid"/>
    <property type="match status" value="1"/>
</dbReference>
<dbReference type="eggNOG" id="COG0593">
    <property type="taxonomic scope" value="Bacteria"/>
</dbReference>
<dbReference type="HOGENOM" id="CLU_072265_1_0_4"/>